<dbReference type="EMBL" id="RCCI01000007">
    <property type="protein sequence ID" value="RLJ62822.1"/>
    <property type="molecule type" value="Genomic_DNA"/>
</dbReference>
<keyword evidence="2" id="KW-1185">Reference proteome</keyword>
<proteinExistence type="predicted"/>
<gene>
    <name evidence="1" type="ORF">DFR35_2640</name>
</gene>
<evidence type="ECO:0000313" key="1">
    <source>
        <dbReference type="EMBL" id="RLJ62822.1"/>
    </source>
</evidence>
<sequence>MEKGSIMQVHQVAKYGFRIRTRGGMLVENLMIPARDDVEAHRKLRQIYRDCEILDCVCVRGTVRTPVSSFEDVVNLITR</sequence>
<dbReference type="AlphaFoldDB" id="A0A497X9B1"/>
<accession>A0A497X9B1</accession>
<name>A0A497X9B1_9PROT</name>
<protein>
    <submittedName>
        <fullName evidence="1">Uncharacterized protein</fullName>
    </submittedName>
</protein>
<evidence type="ECO:0000313" key="2">
    <source>
        <dbReference type="Proteomes" id="UP000268908"/>
    </source>
</evidence>
<reference evidence="1 2" key="1">
    <citation type="submission" date="2018-10" db="EMBL/GenBank/DDBJ databases">
        <title>Genomic Encyclopedia of Type Strains, Phase IV (KMG-IV): sequencing the most valuable type-strain genomes for metagenomic binning, comparative biology and taxonomic classification.</title>
        <authorList>
            <person name="Goeker M."/>
        </authorList>
    </citation>
    <scope>NUCLEOTIDE SEQUENCE [LARGE SCALE GENOMIC DNA]</scope>
    <source>
        <strain evidence="1 2">DSM 26916</strain>
    </source>
</reference>
<dbReference type="Proteomes" id="UP000268908">
    <property type="component" value="Unassembled WGS sequence"/>
</dbReference>
<comment type="caution">
    <text evidence="1">The sequence shown here is derived from an EMBL/GenBank/DDBJ whole genome shotgun (WGS) entry which is preliminary data.</text>
</comment>
<organism evidence="1 2">
    <name type="scientific">Sulfurisoma sediminicola</name>
    <dbReference type="NCBI Taxonomy" id="1381557"/>
    <lineage>
        <taxon>Bacteria</taxon>
        <taxon>Pseudomonadati</taxon>
        <taxon>Pseudomonadota</taxon>
        <taxon>Betaproteobacteria</taxon>
        <taxon>Nitrosomonadales</taxon>
        <taxon>Sterolibacteriaceae</taxon>
        <taxon>Sulfurisoma</taxon>
    </lineage>
</organism>